<protein>
    <submittedName>
        <fullName evidence="1">Uncharacterized protein</fullName>
    </submittedName>
</protein>
<reference evidence="1" key="1">
    <citation type="submission" date="2019-06" db="EMBL/GenBank/DDBJ databases">
        <authorList>
            <person name="Zheng W."/>
        </authorList>
    </citation>
    <scope>NUCLEOTIDE SEQUENCE</scope>
    <source>
        <strain evidence="1">QDHG01</strain>
    </source>
</reference>
<evidence type="ECO:0000313" key="2">
    <source>
        <dbReference type="Proteomes" id="UP000785679"/>
    </source>
</evidence>
<name>A0A8J8SZJ7_HALGN</name>
<dbReference type="EMBL" id="RRYP01014309">
    <property type="protein sequence ID" value="TNV76041.1"/>
    <property type="molecule type" value="Genomic_DNA"/>
</dbReference>
<organism evidence="1 2">
    <name type="scientific">Halteria grandinella</name>
    <dbReference type="NCBI Taxonomy" id="5974"/>
    <lineage>
        <taxon>Eukaryota</taxon>
        <taxon>Sar</taxon>
        <taxon>Alveolata</taxon>
        <taxon>Ciliophora</taxon>
        <taxon>Intramacronucleata</taxon>
        <taxon>Spirotrichea</taxon>
        <taxon>Stichotrichia</taxon>
        <taxon>Sporadotrichida</taxon>
        <taxon>Halteriidae</taxon>
        <taxon>Halteria</taxon>
    </lineage>
</organism>
<proteinExistence type="predicted"/>
<comment type="caution">
    <text evidence="1">The sequence shown here is derived from an EMBL/GenBank/DDBJ whole genome shotgun (WGS) entry which is preliminary data.</text>
</comment>
<evidence type="ECO:0000313" key="1">
    <source>
        <dbReference type="EMBL" id="TNV76041.1"/>
    </source>
</evidence>
<sequence length="237" mass="27388">MIRKYSSPTEQIRYSFKSYQTIKSQYFTVVQCSKELRLQQVRQGIGCLNTSYLSEQGIQAEQAQSPNTREEAYNLVSQVYQLLLACHTVRLVVEYKGEQREPRPHQALDNATHGECDNQFWQGCSGDLSAEKCEQEHQEVHGEGEAVIDKGRREKLHWIGFSCREGQKAVSRGKCMHTHVNKIFKVRAIILEYHLQDRAARKQLACYSSPKVLQRRMLCISWQLADQLAALRKERAL</sequence>
<accession>A0A8J8SZJ7</accession>
<dbReference type="AlphaFoldDB" id="A0A8J8SZJ7"/>
<dbReference type="Proteomes" id="UP000785679">
    <property type="component" value="Unassembled WGS sequence"/>
</dbReference>
<keyword evidence="2" id="KW-1185">Reference proteome</keyword>
<gene>
    <name evidence="1" type="ORF">FGO68_gene16176</name>
</gene>